<proteinExistence type="predicted"/>
<sequence length="29" mass="3275">MQFIMKLFTSALTMPGLKAPHNRLGQMIV</sequence>
<reference evidence="1" key="2">
    <citation type="journal article" date="2015" name="Data Brief">
        <title>Shoot transcriptome of the giant reed, Arundo donax.</title>
        <authorList>
            <person name="Barrero R.A."/>
            <person name="Guerrero F.D."/>
            <person name="Moolhuijzen P."/>
            <person name="Goolsby J.A."/>
            <person name="Tidwell J."/>
            <person name="Bellgard S.E."/>
            <person name="Bellgard M.I."/>
        </authorList>
    </citation>
    <scope>NUCLEOTIDE SEQUENCE</scope>
    <source>
        <tissue evidence="1">Shoot tissue taken approximately 20 cm above the soil surface</tissue>
    </source>
</reference>
<reference evidence="1" key="1">
    <citation type="submission" date="2014-09" db="EMBL/GenBank/DDBJ databases">
        <authorList>
            <person name="Magalhaes I.L.F."/>
            <person name="Oliveira U."/>
            <person name="Santos F.R."/>
            <person name="Vidigal T.H.D.A."/>
            <person name="Brescovit A.D."/>
            <person name="Santos A.J."/>
        </authorList>
    </citation>
    <scope>NUCLEOTIDE SEQUENCE</scope>
    <source>
        <tissue evidence="1">Shoot tissue taken approximately 20 cm above the soil surface</tissue>
    </source>
</reference>
<protein>
    <submittedName>
        <fullName evidence="1">Uncharacterized protein</fullName>
    </submittedName>
</protein>
<name>A0A0A9AR94_ARUDO</name>
<accession>A0A0A9AR94</accession>
<dbReference type="EMBL" id="GBRH01246450">
    <property type="protein sequence ID" value="JAD51445.1"/>
    <property type="molecule type" value="Transcribed_RNA"/>
</dbReference>
<dbReference type="AlphaFoldDB" id="A0A0A9AR94"/>
<evidence type="ECO:0000313" key="1">
    <source>
        <dbReference type="EMBL" id="JAD51445.1"/>
    </source>
</evidence>
<organism evidence="1">
    <name type="scientific">Arundo donax</name>
    <name type="common">Giant reed</name>
    <name type="synonym">Donax arundinaceus</name>
    <dbReference type="NCBI Taxonomy" id="35708"/>
    <lineage>
        <taxon>Eukaryota</taxon>
        <taxon>Viridiplantae</taxon>
        <taxon>Streptophyta</taxon>
        <taxon>Embryophyta</taxon>
        <taxon>Tracheophyta</taxon>
        <taxon>Spermatophyta</taxon>
        <taxon>Magnoliopsida</taxon>
        <taxon>Liliopsida</taxon>
        <taxon>Poales</taxon>
        <taxon>Poaceae</taxon>
        <taxon>PACMAD clade</taxon>
        <taxon>Arundinoideae</taxon>
        <taxon>Arundineae</taxon>
        <taxon>Arundo</taxon>
    </lineage>
</organism>